<dbReference type="EMBL" id="KJ127304">
    <property type="protein sequence ID" value="AHN83293.1"/>
    <property type="molecule type" value="Genomic_DNA"/>
</dbReference>
<gene>
    <name evidence="5" type="ORF">CO47_0122</name>
</gene>
<dbReference type="PROSITE" id="PS00092">
    <property type="entry name" value="N6_MTASE"/>
    <property type="match status" value="1"/>
</dbReference>
<dbReference type="Pfam" id="PF01555">
    <property type="entry name" value="N6_N4_Mtase"/>
    <property type="match status" value="1"/>
</dbReference>
<name>X2KMD0_9CAUD</name>
<dbReference type="OrthoDB" id="3832at10239"/>
<feature type="domain" description="DNA methylase N-4/N-6" evidence="4">
    <location>
        <begin position="23"/>
        <end position="234"/>
    </location>
</feature>
<proteinExistence type="inferred from homology"/>
<dbReference type="GO" id="GO:0008170">
    <property type="term" value="F:N-methyltransferase activity"/>
    <property type="evidence" value="ECO:0007669"/>
    <property type="project" value="InterPro"/>
</dbReference>
<keyword evidence="2 5" id="KW-0489">Methyltransferase</keyword>
<comment type="similarity">
    <text evidence="1">Belongs to the N(4)/N(6)-methyltransferase family.</text>
</comment>
<keyword evidence="3" id="KW-0808">Transferase</keyword>
<sequence length="246" mass="28919">MFELYNKDALVAMDELIDRNIKVDMVLTDPPYGILTKKRYSWDNTIPFKEMWEKINKLTNKDTPVLLFGKQPFTTYLNMSNINNFRYDIIWEKQQGTDFTQANKKPLSSHEIVSVFYEKQPTYNVQKDQGSSYNRYGGRDVSTNTGKLERNNTNYDGRYPKTVRKYSTPIRKNRFHPTQKPVDLLEWLIKSYTNENDIVLDFTMGSGSTGVACKNTNRRFIGIELDEKYFNIAKYRIMGEQKEETT</sequence>
<dbReference type="Proteomes" id="UP000259430">
    <property type="component" value="Segment"/>
</dbReference>
<dbReference type="InterPro" id="IPR029063">
    <property type="entry name" value="SAM-dependent_MTases_sf"/>
</dbReference>
<evidence type="ECO:0000313" key="5">
    <source>
        <dbReference type="EMBL" id="AHN83293.1"/>
    </source>
</evidence>
<dbReference type="RefSeq" id="YP_009625883.1">
    <property type="nucleotide sequence ID" value="NC_042134.1"/>
</dbReference>
<dbReference type="PANTHER" id="PTHR13370">
    <property type="entry name" value="RNA METHYLASE-RELATED"/>
    <property type="match status" value="1"/>
</dbReference>
<evidence type="ECO:0000256" key="3">
    <source>
        <dbReference type="ARBA" id="ARBA00022679"/>
    </source>
</evidence>
<dbReference type="InterPro" id="IPR002052">
    <property type="entry name" value="DNA_methylase_N6_adenine_CS"/>
</dbReference>
<dbReference type="InterPro" id="IPR001091">
    <property type="entry name" value="RM_Methyltransferase"/>
</dbReference>
<keyword evidence="6" id="KW-1185">Reference proteome</keyword>
<dbReference type="GeneID" id="40102780"/>
<dbReference type="GO" id="GO:0003677">
    <property type="term" value="F:DNA binding"/>
    <property type="evidence" value="ECO:0007669"/>
    <property type="project" value="InterPro"/>
</dbReference>
<dbReference type="SUPFAM" id="SSF53335">
    <property type="entry name" value="S-adenosyl-L-methionine-dependent methyltransferases"/>
    <property type="match status" value="1"/>
</dbReference>
<dbReference type="REBASE" id="87467">
    <property type="entry name" value="M.EfaAUEF3ORF122P"/>
</dbReference>
<dbReference type="GO" id="GO:0009007">
    <property type="term" value="F:site-specific DNA-methyltransferase (adenine-specific) activity"/>
    <property type="evidence" value="ECO:0007669"/>
    <property type="project" value="TreeGrafter"/>
</dbReference>
<dbReference type="InterPro" id="IPR002941">
    <property type="entry name" value="DNA_methylase_N4/N6"/>
</dbReference>
<evidence type="ECO:0000256" key="1">
    <source>
        <dbReference type="ARBA" id="ARBA00006594"/>
    </source>
</evidence>
<dbReference type="GO" id="GO:0032259">
    <property type="term" value="P:methylation"/>
    <property type="evidence" value="ECO:0007669"/>
    <property type="project" value="UniProtKB-KW"/>
</dbReference>
<evidence type="ECO:0000259" key="4">
    <source>
        <dbReference type="Pfam" id="PF01555"/>
    </source>
</evidence>
<dbReference type="PANTHER" id="PTHR13370:SF3">
    <property type="entry name" value="TRNA (GUANINE(10)-N2)-METHYLTRANSFERASE HOMOLOG"/>
    <property type="match status" value="1"/>
</dbReference>
<organism evidence="5 6">
    <name type="scientific">Enterococcus phage AUEF3</name>
    <dbReference type="NCBI Taxonomy" id="1476978"/>
    <lineage>
        <taxon>Viruses</taxon>
        <taxon>Duplodnaviria</taxon>
        <taxon>Heunggongvirae</taxon>
        <taxon>Uroviricota</taxon>
        <taxon>Caudoviricetes</taxon>
        <taxon>Efquatrovirus</taxon>
        <taxon>Efquatrovirus AUEF3</taxon>
    </lineage>
</organism>
<accession>X2KMD0</accession>
<protein>
    <submittedName>
        <fullName evidence="5">DNA methylase family protein</fullName>
    </submittedName>
</protein>
<reference evidence="5 6" key="1">
    <citation type="submission" date="2014-01" db="EMBL/GenBank/DDBJ databases">
        <title>Genome sequence of novel bacteriophage, AUEF3.</title>
        <authorList>
            <person name="DeShong Sadzewicz L."/>
            <person name="Tallon L."/>
            <person name="Fraser C."/>
            <person name="Nagaraj S."/>
            <person name="McCracken C.L."/>
            <person name="Daugherty S."/>
            <person name="Reece M.J."/>
            <person name="Hyman P."/>
        </authorList>
    </citation>
    <scope>NUCLEOTIDE SEQUENCE [LARGE SCALE GENOMIC DNA]</scope>
</reference>
<dbReference type="PRINTS" id="PR00508">
    <property type="entry name" value="S21N4MTFRASE"/>
</dbReference>
<evidence type="ECO:0000256" key="2">
    <source>
        <dbReference type="ARBA" id="ARBA00022603"/>
    </source>
</evidence>
<evidence type="ECO:0000313" key="6">
    <source>
        <dbReference type="Proteomes" id="UP000259430"/>
    </source>
</evidence>
<dbReference type="Gene3D" id="3.40.50.150">
    <property type="entry name" value="Vaccinia Virus protein VP39"/>
    <property type="match status" value="1"/>
</dbReference>